<evidence type="ECO:0000313" key="1">
    <source>
        <dbReference type="EMBL" id="KAG5636545.1"/>
    </source>
</evidence>
<organism evidence="1 2">
    <name type="scientific">Sphagnurus paluster</name>
    <dbReference type="NCBI Taxonomy" id="117069"/>
    <lineage>
        <taxon>Eukaryota</taxon>
        <taxon>Fungi</taxon>
        <taxon>Dikarya</taxon>
        <taxon>Basidiomycota</taxon>
        <taxon>Agaricomycotina</taxon>
        <taxon>Agaricomycetes</taxon>
        <taxon>Agaricomycetidae</taxon>
        <taxon>Agaricales</taxon>
        <taxon>Tricholomatineae</taxon>
        <taxon>Lyophyllaceae</taxon>
        <taxon>Sphagnurus</taxon>
    </lineage>
</organism>
<accession>A0A9P7FSM1</accession>
<dbReference type="AlphaFoldDB" id="A0A9P7FSM1"/>
<dbReference type="OrthoDB" id="3066433at2759"/>
<sequence>MSPRKRSFRRDLFNNTSFASLEDVEAALSELEQLLHKDNYLHVIEDLLDSPLAVELVLSDTFPTSHSAYNASIASKLLLHLSAFFFIFHPPALFQSEATQQLISLYHRGVMATPKLLDALSSMDFEKPDAEVEDADEDEESIPNFFKVKVKVKKPKIRSKQNIGKVSASKTLANLKLLADFHIPIPHDHCEADHAIAKILADAKSILQFYFDTLRVPEVVYSIQQAAISTNPTHAPLEVETQVAFIPSEEKPNSEIPPAYPMVQPMKS</sequence>
<reference evidence="1" key="2">
    <citation type="submission" date="2021-10" db="EMBL/GenBank/DDBJ databases">
        <title>Phylogenomics reveals ancestral predisposition of the termite-cultivated fungus Termitomyces towards a domesticated lifestyle.</title>
        <authorList>
            <person name="Auxier B."/>
            <person name="Grum-Grzhimaylo A."/>
            <person name="Cardenas M.E."/>
            <person name="Lodge J.D."/>
            <person name="Laessoe T."/>
            <person name="Pedersen O."/>
            <person name="Smith M.E."/>
            <person name="Kuyper T.W."/>
            <person name="Franco-Molano E.A."/>
            <person name="Baroni T.J."/>
            <person name="Aanen D.K."/>
        </authorList>
    </citation>
    <scope>NUCLEOTIDE SEQUENCE</scope>
    <source>
        <strain evidence="1">D49</strain>
    </source>
</reference>
<name>A0A9P7FSM1_9AGAR</name>
<proteinExistence type="predicted"/>
<dbReference type="EMBL" id="JABCKI010005919">
    <property type="protein sequence ID" value="KAG5636545.1"/>
    <property type="molecule type" value="Genomic_DNA"/>
</dbReference>
<evidence type="ECO:0000313" key="2">
    <source>
        <dbReference type="Proteomes" id="UP000717328"/>
    </source>
</evidence>
<keyword evidence="2" id="KW-1185">Reference proteome</keyword>
<protein>
    <submittedName>
        <fullName evidence="1">Uncharacterized protein</fullName>
    </submittedName>
</protein>
<reference evidence="1" key="1">
    <citation type="submission" date="2021-02" db="EMBL/GenBank/DDBJ databases">
        <authorList>
            <person name="Nieuwenhuis M."/>
            <person name="Van De Peppel L.J.J."/>
        </authorList>
    </citation>
    <scope>NUCLEOTIDE SEQUENCE</scope>
    <source>
        <strain evidence="1">D49</strain>
    </source>
</reference>
<comment type="caution">
    <text evidence="1">The sequence shown here is derived from an EMBL/GenBank/DDBJ whole genome shotgun (WGS) entry which is preliminary data.</text>
</comment>
<dbReference type="Proteomes" id="UP000717328">
    <property type="component" value="Unassembled WGS sequence"/>
</dbReference>
<gene>
    <name evidence="1" type="ORF">H0H81_007675</name>
</gene>